<dbReference type="InterPro" id="IPR036237">
    <property type="entry name" value="Xyl_isomerase-like_sf"/>
</dbReference>
<protein>
    <submittedName>
        <fullName evidence="2">Sugar phosphate isomerase/epimerase</fullName>
    </submittedName>
</protein>
<comment type="caution">
    <text evidence="2">The sequence shown here is derived from an EMBL/GenBank/DDBJ whole genome shotgun (WGS) entry which is preliminary data.</text>
</comment>
<proteinExistence type="predicted"/>
<dbReference type="PANTHER" id="PTHR12110:SF53">
    <property type="entry name" value="BLR5974 PROTEIN"/>
    <property type="match status" value="1"/>
</dbReference>
<dbReference type="PANTHER" id="PTHR12110">
    <property type="entry name" value="HYDROXYPYRUVATE ISOMERASE"/>
    <property type="match status" value="1"/>
</dbReference>
<dbReference type="Gene3D" id="3.20.20.150">
    <property type="entry name" value="Divalent-metal-dependent TIM barrel enzymes"/>
    <property type="match status" value="1"/>
</dbReference>
<keyword evidence="2" id="KW-0413">Isomerase</keyword>
<organism evidence="2 3">
    <name type="scientific">Lederbergia wuyishanensis</name>
    <dbReference type="NCBI Taxonomy" id="1347903"/>
    <lineage>
        <taxon>Bacteria</taxon>
        <taxon>Bacillati</taxon>
        <taxon>Bacillota</taxon>
        <taxon>Bacilli</taxon>
        <taxon>Bacillales</taxon>
        <taxon>Bacillaceae</taxon>
        <taxon>Lederbergia</taxon>
    </lineage>
</organism>
<dbReference type="InterPro" id="IPR013022">
    <property type="entry name" value="Xyl_isomerase-like_TIM-brl"/>
</dbReference>
<dbReference type="InterPro" id="IPR050312">
    <property type="entry name" value="IolE/XylAMocC-like"/>
</dbReference>
<gene>
    <name evidence="2" type="ORF">J2S14_000724</name>
</gene>
<sequence length="276" mass="32398">MKLAFTTLGCPNWDMETIISQAVECGYDGVDFRGFLGQMEIYKLPEFSSEIETTKKRFKEAALEIPCFSSSVRLFTTSEEELNKFLGELKEYGKLCNEFNTPYIRVFGGSIGNISREEAFNIVESNLRDMLKIAEEYDITLLLETHDDWTRCEYVHEILKRAESKHIQVLWDIHHPYRTVGESPQLTWDTLGENIKYTHWKDSYIKKDTVRGYQLCLLGNGDIPLGKIYHILKENGYTGYFTLEWEKLWCPEIEEPEEAFSQYARFMKELEEEFAY</sequence>
<feature type="domain" description="Xylose isomerase-like TIM barrel" evidence="1">
    <location>
        <begin position="20"/>
        <end position="269"/>
    </location>
</feature>
<dbReference type="GO" id="GO:0016853">
    <property type="term" value="F:isomerase activity"/>
    <property type="evidence" value="ECO:0007669"/>
    <property type="project" value="UniProtKB-KW"/>
</dbReference>
<evidence type="ECO:0000259" key="1">
    <source>
        <dbReference type="Pfam" id="PF01261"/>
    </source>
</evidence>
<dbReference type="SUPFAM" id="SSF51658">
    <property type="entry name" value="Xylose isomerase-like"/>
    <property type="match status" value="1"/>
</dbReference>
<reference evidence="2 3" key="1">
    <citation type="submission" date="2023-07" db="EMBL/GenBank/DDBJ databases">
        <title>Genomic Encyclopedia of Type Strains, Phase IV (KMG-IV): sequencing the most valuable type-strain genomes for metagenomic binning, comparative biology and taxonomic classification.</title>
        <authorList>
            <person name="Goeker M."/>
        </authorList>
    </citation>
    <scope>NUCLEOTIDE SEQUENCE [LARGE SCALE GENOMIC DNA]</scope>
    <source>
        <strain evidence="2 3">DSM 27848</strain>
    </source>
</reference>
<evidence type="ECO:0000313" key="2">
    <source>
        <dbReference type="EMBL" id="MDQ0341931.1"/>
    </source>
</evidence>
<dbReference type="Pfam" id="PF01261">
    <property type="entry name" value="AP_endonuc_2"/>
    <property type="match status" value="1"/>
</dbReference>
<dbReference type="EMBL" id="JAUSUO010000001">
    <property type="protein sequence ID" value="MDQ0341931.1"/>
    <property type="molecule type" value="Genomic_DNA"/>
</dbReference>
<name>A0ABU0D0K5_9BACI</name>
<evidence type="ECO:0000313" key="3">
    <source>
        <dbReference type="Proteomes" id="UP001232343"/>
    </source>
</evidence>
<keyword evidence="3" id="KW-1185">Reference proteome</keyword>
<dbReference type="Proteomes" id="UP001232343">
    <property type="component" value="Unassembled WGS sequence"/>
</dbReference>
<accession>A0ABU0D0K5</accession>
<dbReference type="RefSeq" id="WP_244680140.1">
    <property type="nucleotide sequence ID" value="NZ_JALIRM010000001.1"/>
</dbReference>